<dbReference type="GO" id="GO:0031267">
    <property type="term" value="F:small GTPase binding"/>
    <property type="evidence" value="ECO:0007669"/>
    <property type="project" value="InterPro"/>
</dbReference>
<protein>
    <submittedName>
        <fullName evidence="9">CRE-APT-9 protein</fullName>
    </submittedName>
</protein>
<dbReference type="eggNOG" id="KOG1086">
    <property type="taxonomic scope" value="Eukaryota"/>
</dbReference>
<keyword evidence="10" id="KW-1185">Reference proteome</keyword>
<dbReference type="GO" id="GO:0005769">
    <property type="term" value="C:early endosome"/>
    <property type="evidence" value="ECO:0007669"/>
    <property type="project" value="UniProtKB-SubCell"/>
</dbReference>
<gene>
    <name evidence="9" type="primary">Cre-apt-9</name>
    <name evidence="9" type="ORF">CRE_07275</name>
</gene>
<reference evidence="9" key="1">
    <citation type="submission" date="2007-07" db="EMBL/GenBank/DDBJ databases">
        <title>PCAP assembly of the Caenorhabditis remanei genome.</title>
        <authorList>
            <consortium name="The Caenorhabditis remanei Sequencing Consortium"/>
            <person name="Wilson R.K."/>
        </authorList>
    </citation>
    <scope>NUCLEOTIDE SEQUENCE [LARGE SCALE GENOMIC DNA]</scope>
    <source>
        <strain evidence="9">PB4641</strain>
    </source>
</reference>
<dbReference type="Proteomes" id="UP000008281">
    <property type="component" value="Unassembled WGS sequence"/>
</dbReference>
<name>E3M2N0_CAERE</name>
<evidence type="ECO:0000313" key="10">
    <source>
        <dbReference type="Proteomes" id="UP000008281"/>
    </source>
</evidence>
<dbReference type="FunCoup" id="E3M2N0">
    <property type="interactions" value="1850"/>
</dbReference>
<dbReference type="Gene3D" id="2.60.40.1230">
    <property type="match status" value="1"/>
</dbReference>
<organism evidence="10">
    <name type="scientific">Caenorhabditis remanei</name>
    <name type="common">Caenorhabditis vulgaris</name>
    <dbReference type="NCBI Taxonomy" id="31234"/>
    <lineage>
        <taxon>Eukaryota</taxon>
        <taxon>Metazoa</taxon>
        <taxon>Ecdysozoa</taxon>
        <taxon>Nematoda</taxon>
        <taxon>Chromadorea</taxon>
        <taxon>Rhabditida</taxon>
        <taxon>Rhabditina</taxon>
        <taxon>Rhabditomorpha</taxon>
        <taxon>Rhabditoidea</taxon>
        <taxon>Rhabditidae</taxon>
        <taxon>Peloderinae</taxon>
        <taxon>Caenorhabditis</taxon>
    </lineage>
</organism>
<dbReference type="Gene3D" id="1.25.40.90">
    <property type="match status" value="1"/>
</dbReference>
<dbReference type="InterPro" id="IPR008942">
    <property type="entry name" value="ENTH_VHS"/>
</dbReference>
<evidence type="ECO:0000313" key="9">
    <source>
        <dbReference type="EMBL" id="EFO89664.1"/>
    </source>
</evidence>
<keyword evidence="6" id="KW-0653">Protein transport</keyword>
<keyword evidence="5" id="KW-0832">Ubl conjugation</keyword>
<dbReference type="GO" id="GO:0006893">
    <property type="term" value="P:Golgi to plasma membrane transport"/>
    <property type="evidence" value="ECO:0007669"/>
    <property type="project" value="TreeGrafter"/>
</dbReference>
<dbReference type="PROSITE" id="PS50909">
    <property type="entry name" value="GAT"/>
    <property type="match status" value="1"/>
</dbReference>
<dbReference type="GO" id="GO:0006886">
    <property type="term" value="P:intracellular protein transport"/>
    <property type="evidence" value="ECO:0007669"/>
    <property type="project" value="InterPro"/>
</dbReference>
<dbReference type="HOGENOM" id="CLU_487663_0_0_1"/>
<dbReference type="GO" id="GO:0035091">
    <property type="term" value="F:phosphatidylinositol binding"/>
    <property type="evidence" value="ECO:0007669"/>
    <property type="project" value="InterPro"/>
</dbReference>
<dbReference type="InParanoid" id="E3M2N0"/>
<dbReference type="GO" id="GO:0034394">
    <property type="term" value="P:protein localization to cell surface"/>
    <property type="evidence" value="ECO:0007669"/>
    <property type="project" value="TreeGrafter"/>
</dbReference>
<dbReference type="SMART" id="SM00288">
    <property type="entry name" value="VHS"/>
    <property type="match status" value="1"/>
</dbReference>
<dbReference type="PANTHER" id="PTHR45905:SF1">
    <property type="entry name" value="GOLGI-LOCALIZED, GAMMA-ADAPTIN EAR CONTAINING, ARF BINDING PROTEIN"/>
    <property type="match status" value="1"/>
</dbReference>
<proteinExistence type="inferred from homology"/>
<evidence type="ECO:0000259" key="7">
    <source>
        <dbReference type="PROSITE" id="PS50179"/>
    </source>
</evidence>
<dbReference type="OrthoDB" id="447025at2759"/>
<dbReference type="OMA" id="HERCGRY"/>
<dbReference type="PROSITE" id="PS50179">
    <property type="entry name" value="VHS"/>
    <property type="match status" value="1"/>
</dbReference>
<dbReference type="GO" id="GO:0005802">
    <property type="term" value="C:trans-Golgi network"/>
    <property type="evidence" value="ECO:0007669"/>
    <property type="project" value="InterPro"/>
</dbReference>
<dbReference type="AlphaFoldDB" id="E3M2N0"/>
<dbReference type="Pfam" id="PF00790">
    <property type="entry name" value="VHS"/>
    <property type="match status" value="1"/>
</dbReference>
<evidence type="ECO:0000256" key="5">
    <source>
        <dbReference type="ARBA" id="ARBA00022843"/>
    </source>
</evidence>
<comment type="subcellular location">
    <subcellularLocation>
        <location evidence="2">Early endosome</location>
    </subcellularLocation>
    <subcellularLocation>
        <location evidence="1">Golgi apparatus</location>
        <location evidence="1">trans-Golgi network membrane</location>
        <topology evidence="1">Peripheral membrane protein</topology>
    </subcellularLocation>
</comment>
<feature type="domain" description="GAT" evidence="8">
    <location>
        <begin position="172"/>
        <end position="308"/>
    </location>
</feature>
<dbReference type="EMBL" id="DS268422">
    <property type="protein sequence ID" value="EFO89664.1"/>
    <property type="molecule type" value="Genomic_DNA"/>
</dbReference>
<evidence type="ECO:0000256" key="1">
    <source>
        <dbReference type="ARBA" id="ARBA00004150"/>
    </source>
</evidence>
<dbReference type="PANTHER" id="PTHR45905">
    <property type="entry name" value="GOLGI-LOCALIZED, GAMMA-ADAPTIN EAR CONTAINING, ARF BINDING PROTEIN"/>
    <property type="match status" value="1"/>
</dbReference>
<evidence type="ECO:0000256" key="6">
    <source>
        <dbReference type="ARBA" id="ARBA00022927"/>
    </source>
</evidence>
<dbReference type="GO" id="GO:0043130">
    <property type="term" value="F:ubiquitin binding"/>
    <property type="evidence" value="ECO:0007669"/>
    <property type="project" value="InterPro"/>
</dbReference>
<evidence type="ECO:0000256" key="3">
    <source>
        <dbReference type="ARBA" id="ARBA00008099"/>
    </source>
</evidence>
<accession>E3M2N0</accession>
<dbReference type="InterPro" id="IPR004152">
    <property type="entry name" value="GAT_dom"/>
</dbReference>
<dbReference type="SUPFAM" id="SSF48464">
    <property type="entry name" value="ENTH/VHS domain"/>
    <property type="match status" value="1"/>
</dbReference>
<dbReference type="Gene3D" id="1.20.5.170">
    <property type="match status" value="1"/>
</dbReference>
<dbReference type="InterPro" id="IPR002014">
    <property type="entry name" value="VHS_dom"/>
</dbReference>
<dbReference type="GO" id="GO:0009306">
    <property type="term" value="P:protein secretion"/>
    <property type="evidence" value="ECO:0007669"/>
    <property type="project" value="EnsemblMetazoa"/>
</dbReference>
<evidence type="ECO:0000256" key="2">
    <source>
        <dbReference type="ARBA" id="ARBA00004412"/>
    </source>
</evidence>
<dbReference type="STRING" id="31234.E3M2N0"/>
<evidence type="ECO:0000256" key="4">
    <source>
        <dbReference type="ARBA" id="ARBA00022448"/>
    </source>
</evidence>
<dbReference type="Pfam" id="PF18308">
    <property type="entry name" value="GGA_N-GAT"/>
    <property type="match status" value="1"/>
</dbReference>
<feature type="domain" description="VHS" evidence="7">
    <location>
        <begin position="34"/>
        <end position="148"/>
    </location>
</feature>
<dbReference type="InterPro" id="IPR041198">
    <property type="entry name" value="GGA_N-GAT"/>
</dbReference>
<comment type="similarity">
    <text evidence="3">Belongs to the GGA protein family.</text>
</comment>
<sequence length="591" mass="67019">MEVVEPVRPIDYWVCRATDRFIADDERVKALDFIIESIHKEPASALLAVDLFSHKLSSPSQEEALLTTRALDYLVRNGGEKVHERCGRYKFLNELVRLIAPKYNGKLTSDALKTEIIKLLFIWQLSIKHIEKYKQVYESLKASKIITEDPQVKETEVPVFQIPPARTSVFDNEEQSVLLKALLSSNRPEDLQTANNLIKSLVETVDHEEHKVIKVHERRKNLDQAIHLCNQIVHLKLDKAAETIGLGSYSPDNEFTLQRLTDELTHLQTTIYGYVNELAENNDPCLEEVLNINDQINKALPERDTPKGGNRAPASERVHLEPENQELLVFNSPTTETAPRNGFCDPRDLEGSLLNNMIESEFVEEPKIIPVQQMTPVSNRNSSSSPRASGDSIFETDFLAGKRLPETPKPPTLNELKPNTTTITLEALEVFVPPMSPEPTSLSPKVIPERVYLNPSSIIMRNRLPVEILDSKGVRILLYYCQSDMTVSNIHSYVIVIQNHNNFIIRDVILNMATNDKNVIIRLQDSKIELPGFNIFGQQVTSNLLLCIQQLNDVKDVELDFTLAYKRTQESAISGSFTLTLVPEHVFNLNF</sequence>
<evidence type="ECO:0000259" key="8">
    <source>
        <dbReference type="PROSITE" id="PS50909"/>
    </source>
</evidence>
<dbReference type="InterPro" id="IPR027422">
    <property type="entry name" value="GGA1-3"/>
</dbReference>
<keyword evidence="4" id="KW-0813">Transport</keyword>
<dbReference type="SUPFAM" id="SSF89009">
    <property type="entry name" value="GAT-like domain"/>
    <property type="match status" value="1"/>
</dbReference>